<protein>
    <submittedName>
        <fullName evidence="3">Uncharacterized protein</fullName>
    </submittedName>
</protein>
<feature type="signal peptide" evidence="2">
    <location>
        <begin position="1"/>
        <end position="15"/>
    </location>
</feature>
<evidence type="ECO:0000256" key="2">
    <source>
        <dbReference type="SAM" id="SignalP"/>
    </source>
</evidence>
<feature type="compositionally biased region" description="Basic and acidic residues" evidence="1">
    <location>
        <begin position="39"/>
        <end position="49"/>
    </location>
</feature>
<feature type="chain" id="PRO_5039597785" evidence="2">
    <location>
        <begin position="16"/>
        <end position="49"/>
    </location>
</feature>
<feature type="compositionally biased region" description="Polar residues" evidence="1">
    <location>
        <begin position="25"/>
        <end position="38"/>
    </location>
</feature>
<keyword evidence="2" id="KW-0732">Signal</keyword>
<name>A0A561U5M6_9PSEU</name>
<gene>
    <name evidence="3" type="ORF">FHU35_13388</name>
</gene>
<dbReference type="RefSeq" id="WP_186459469.1">
    <property type="nucleotide sequence ID" value="NZ_VIWX01000003.1"/>
</dbReference>
<dbReference type="Proteomes" id="UP000316184">
    <property type="component" value="Unassembled WGS sequence"/>
</dbReference>
<evidence type="ECO:0000313" key="4">
    <source>
        <dbReference type="Proteomes" id="UP000316184"/>
    </source>
</evidence>
<comment type="caution">
    <text evidence="3">The sequence shown here is derived from an EMBL/GenBank/DDBJ whole genome shotgun (WGS) entry which is preliminary data.</text>
</comment>
<feature type="region of interest" description="Disordered" evidence="1">
    <location>
        <begin position="24"/>
        <end position="49"/>
    </location>
</feature>
<dbReference type="EMBL" id="VIWX01000003">
    <property type="protein sequence ID" value="TWF94672.1"/>
    <property type="molecule type" value="Genomic_DNA"/>
</dbReference>
<evidence type="ECO:0000313" key="3">
    <source>
        <dbReference type="EMBL" id="TWF94672.1"/>
    </source>
</evidence>
<dbReference type="AlphaFoldDB" id="A0A561U5M6"/>
<reference evidence="3 4" key="1">
    <citation type="submission" date="2019-06" db="EMBL/GenBank/DDBJ databases">
        <title>Sequencing the genomes of 1000 actinobacteria strains.</title>
        <authorList>
            <person name="Klenk H.-P."/>
        </authorList>
    </citation>
    <scope>NUCLEOTIDE SEQUENCE [LARGE SCALE GENOMIC DNA]</scope>
    <source>
        <strain evidence="3 4">DSM 46699</strain>
    </source>
</reference>
<proteinExistence type="predicted"/>
<accession>A0A561U5M6</accession>
<keyword evidence="4" id="KW-1185">Reference proteome</keyword>
<sequence>MANLAMLALSLVATAAVLLVPRSATVGSNEKTGASSDEAQTRREGGGSR</sequence>
<organism evidence="3 4">
    <name type="scientific">Saccharopolyspora dendranthemae</name>
    <dbReference type="NCBI Taxonomy" id="1181886"/>
    <lineage>
        <taxon>Bacteria</taxon>
        <taxon>Bacillati</taxon>
        <taxon>Actinomycetota</taxon>
        <taxon>Actinomycetes</taxon>
        <taxon>Pseudonocardiales</taxon>
        <taxon>Pseudonocardiaceae</taxon>
        <taxon>Saccharopolyspora</taxon>
    </lineage>
</organism>
<evidence type="ECO:0000256" key="1">
    <source>
        <dbReference type="SAM" id="MobiDB-lite"/>
    </source>
</evidence>